<accession>A0AAW1Q1J8</accession>
<proteinExistence type="predicted"/>
<evidence type="ECO:0000313" key="2">
    <source>
        <dbReference type="Proteomes" id="UP001489004"/>
    </source>
</evidence>
<dbReference type="Proteomes" id="UP001489004">
    <property type="component" value="Unassembled WGS sequence"/>
</dbReference>
<dbReference type="EMBL" id="JALJOR010000007">
    <property type="protein sequence ID" value="KAK9814339.1"/>
    <property type="molecule type" value="Genomic_DNA"/>
</dbReference>
<evidence type="ECO:0000313" key="1">
    <source>
        <dbReference type="EMBL" id="KAK9814339.1"/>
    </source>
</evidence>
<name>A0AAW1Q1J8_9CHLO</name>
<gene>
    <name evidence="1" type="ORF">WJX72_004136</name>
</gene>
<reference evidence="1 2" key="1">
    <citation type="journal article" date="2024" name="Nat. Commun.">
        <title>Phylogenomics reveals the evolutionary origins of lichenization in chlorophyte algae.</title>
        <authorList>
            <person name="Puginier C."/>
            <person name="Libourel C."/>
            <person name="Otte J."/>
            <person name="Skaloud P."/>
            <person name="Haon M."/>
            <person name="Grisel S."/>
            <person name="Petersen M."/>
            <person name="Berrin J.G."/>
            <person name="Delaux P.M."/>
            <person name="Dal Grande F."/>
            <person name="Keller J."/>
        </authorList>
    </citation>
    <scope>NUCLEOTIDE SEQUENCE [LARGE SCALE GENOMIC DNA]</scope>
    <source>
        <strain evidence="1 2">SAG 2043</strain>
    </source>
</reference>
<protein>
    <submittedName>
        <fullName evidence="1">Uncharacterized protein</fullName>
    </submittedName>
</protein>
<comment type="caution">
    <text evidence="1">The sequence shown here is derived from an EMBL/GenBank/DDBJ whole genome shotgun (WGS) entry which is preliminary data.</text>
</comment>
<dbReference type="AlphaFoldDB" id="A0AAW1Q1J8"/>
<organism evidence="1 2">
    <name type="scientific">[Myrmecia] bisecta</name>
    <dbReference type="NCBI Taxonomy" id="41462"/>
    <lineage>
        <taxon>Eukaryota</taxon>
        <taxon>Viridiplantae</taxon>
        <taxon>Chlorophyta</taxon>
        <taxon>core chlorophytes</taxon>
        <taxon>Trebouxiophyceae</taxon>
        <taxon>Trebouxiales</taxon>
        <taxon>Trebouxiaceae</taxon>
        <taxon>Myrmecia</taxon>
    </lineage>
</organism>
<sequence>MHVHPTTPAAQCGHAGKGKGYSDVIGKTVDIPGRVFGVDIPDLYYRAVVRKKDPGHSRAVVVRTVEDNDVYWFPVDAVRGWLEAMATSGRDIHSGTVGEASDAYAAEVLSELISNKSSLQHQAASACRSDAFTSAAVAPNGCLVDVSQRHRDGRSIPPSAQGSPAL</sequence>
<keyword evidence="2" id="KW-1185">Reference proteome</keyword>